<reference evidence="1" key="2">
    <citation type="journal article" date="2007" name="Science">
        <title>Draft genome sequence of the sexually transmitted pathogen Trichomonas vaginalis.</title>
        <authorList>
            <person name="Carlton J.M."/>
            <person name="Hirt R.P."/>
            <person name="Silva J.C."/>
            <person name="Delcher A.L."/>
            <person name="Schatz M."/>
            <person name="Zhao Q."/>
            <person name="Wortman J.R."/>
            <person name="Bidwell S.L."/>
            <person name="Alsmark U.C.M."/>
            <person name="Besteiro S."/>
            <person name="Sicheritz-Ponten T."/>
            <person name="Noel C.J."/>
            <person name="Dacks J.B."/>
            <person name="Foster P.G."/>
            <person name="Simillion C."/>
            <person name="Van de Peer Y."/>
            <person name="Miranda-Saavedra D."/>
            <person name="Barton G.J."/>
            <person name="Westrop G.D."/>
            <person name="Mueller S."/>
            <person name="Dessi D."/>
            <person name="Fiori P.L."/>
            <person name="Ren Q."/>
            <person name="Paulsen I."/>
            <person name="Zhang H."/>
            <person name="Bastida-Corcuera F.D."/>
            <person name="Simoes-Barbosa A."/>
            <person name="Brown M.T."/>
            <person name="Hayes R.D."/>
            <person name="Mukherjee M."/>
            <person name="Okumura C.Y."/>
            <person name="Schneider R."/>
            <person name="Smith A.J."/>
            <person name="Vanacova S."/>
            <person name="Villalvazo M."/>
            <person name="Haas B.J."/>
            <person name="Pertea M."/>
            <person name="Feldblyum T.V."/>
            <person name="Utterback T.R."/>
            <person name="Shu C.L."/>
            <person name="Osoegawa K."/>
            <person name="de Jong P.J."/>
            <person name="Hrdy I."/>
            <person name="Horvathova L."/>
            <person name="Zubacova Z."/>
            <person name="Dolezal P."/>
            <person name="Malik S.B."/>
            <person name="Logsdon J.M. Jr."/>
            <person name="Henze K."/>
            <person name="Gupta A."/>
            <person name="Wang C.C."/>
            <person name="Dunne R.L."/>
            <person name="Upcroft J.A."/>
            <person name="Upcroft P."/>
            <person name="White O."/>
            <person name="Salzberg S.L."/>
            <person name="Tang P."/>
            <person name="Chiu C.-H."/>
            <person name="Lee Y.-S."/>
            <person name="Embley T.M."/>
            <person name="Coombs G.H."/>
            <person name="Mottram J.C."/>
            <person name="Tachezy J."/>
            <person name="Fraser-Liggett C.M."/>
            <person name="Johnson P.J."/>
        </authorList>
    </citation>
    <scope>NUCLEOTIDE SEQUENCE [LARGE SCALE GENOMIC DNA]</scope>
    <source>
        <strain evidence="1">G3</strain>
    </source>
</reference>
<dbReference type="AlphaFoldDB" id="A2G591"/>
<keyword evidence="2" id="KW-1185">Reference proteome</keyword>
<evidence type="ECO:0008006" key="3">
    <source>
        <dbReference type="Google" id="ProtNLM"/>
    </source>
</evidence>
<dbReference type="InParanoid" id="A2G591"/>
<proteinExistence type="predicted"/>
<dbReference type="VEuPathDB" id="TrichDB:TVAGG3_0453410"/>
<dbReference type="KEGG" id="tva:4745327"/>
<name>A2G591_TRIV3</name>
<protein>
    <recommendedName>
        <fullName evidence="3">Acyltransferase PapA5</fullName>
    </recommendedName>
</protein>
<dbReference type="VEuPathDB" id="TrichDB:TVAGG3_0453220"/>
<dbReference type="OrthoDB" id="10665639at2759"/>
<dbReference type="Proteomes" id="UP000001542">
    <property type="component" value="Unassembled WGS sequence"/>
</dbReference>
<accession>A2G591</accession>
<dbReference type="VEuPathDB" id="TrichDB:TVAGG3_0453380"/>
<gene>
    <name evidence="1" type="ORF">TVAG_001130</name>
</gene>
<dbReference type="VEuPathDB" id="TrichDB:TVAG_001130"/>
<dbReference type="EMBL" id="DS114414">
    <property type="protein sequence ID" value="EAX87671.1"/>
    <property type="molecule type" value="Genomic_DNA"/>
</dbReference>
<sequence>MIGPSTMLPNAFEKLQLSVGCYVQLAVKVKNNKVSEIVNEISKKCIGCRTLFDGKNYVYTDQPCPTYQIPDKFPHLEEANKFVAKNYTIPESTRLASICYNKDTVIFNCNHSSSDGGYMKMLLDHLCGRETPKDPQAKIHTSIIDALSDQLANANGKISTMTTPIRNYRKKQEKEYAIYTLIEFPIKEKMSKVTEKMMLAATLSASAYNKMLTSIASQLAVDARRYMKNPDWSHCNIDSLIVADAHTNIATKYAKLTIDELGALLRKDMQEKLKNGEALRSINHLYKGTYPPAMTGSVSVTNIGKMTTGGDITDAQIATSICKGPYPPGGMSISSTLVNDIFRARIYTSPYITSFKEAEKFKNAVNYCIKELKPDMTVKEAFTNLTKIIHQ</sequence>
<organism evidence="1 2">
    <name type="scientific">Trichomonas vaginalis (strain ATCC PRA-98 / G3)</name>
    <dbReference type="NCBI Taxonomy" id="412133"/>
    <lineage>
        <taxon>Eukaryota</taxon>
        <taxon>Metamonada</taxon>
        <taxon>Parabasalia</taxon>
        <taxon>Trichomonadida</taxon>
        <taxon>Trichomonadidae</taxon>
        <taxon>Trichomonas</taxon>
    </lineage>
</organism>
<reference evidence="1" key="1">
    <citation type="submission" date="2006-10" db="EMBL/GenBank/DDBJ databases">
        <authorList>
            <person name="Amadeo P."/>
            <person name="Zhao Q."/>
            <person name="Wortman J."/>
            <person name="Fraser-Liggett C."/>
            <person name="Carlton J."/>
        </authorList>
    </citation>
    <scope>NUCLEOTIDE SEQUENCE</scope>
    <source>
        <strain evidence="1">G3</strain>
    </source>
</reference>
<evidence type="ECO:0000313" key="2">
    <source>
        <dbReference type="Proteomes" id="UP000001542"/>
    </source>
</evidence>
<evidence type="ECO:0000313" key="1">
    <source>
        <dbReference type="EMBL" id="EAX87671.1"/>
    </source>
</evidence>